<name>A0A7R8UGB3_HERIL</name>
<sequence length="79" mass="8589">MKSIYAVTVLLFALILSAAAAPRCPIPCSREANPTCGFDGTCYRMFGSPCFMENYNCGAGSRFQIAPEEKCNIPELRCA</sequence>
<keyword evidence="4" id="KW-1185">Reference proteome</keyword>
<dbReference type="InterPro" id="IPR036058">
    <property type="entry name" value="Kazal_dom_sf"/>
</dbReference>
<dbReference type="Proteomes" id="UP000594454">
    <property type="component" value="Chromosome 2"/>
</dbReference>
<dbReference type="FunCoup" id="A0A7R8UGB3">
    <property type="interactions" value="23"/>
</dbReference>
<dbReference type="EMBL" id="LR899010">
    <property type="protein sequence ID" value="CAD7080353.1"/>
    <property type="molecule type" value="Genomic_DNA"/>
</dbReference>
<evidence type="ECO:0000256" key="1">
    <source>
        <dbReference type="SAM" id="SignalP"/>
    </source>
</evidence>
<dbReference type="InterPro" id="IPR002350">
    <property type="entry name" value="Kazal_dom"/>
</dbReference>
<protein>
    <recommendedName>
        <fullName evidence="2">Kazal-like domain-containing protein</fullName>
    </recommendedName>
</protein>
<dbReference type="AlphaFoldDB" id="A0A7R8UGB3"/>
<dbReference type="InParanoid" id="A0A7R8UGB3"/>
<feature type="domain" description="Kazal-like" evidence="2">
    <location>
        <begin position="18"/>
        <end position="73"/>
    </location>
</feature>
<accession>A0A7R8UGB3</accession>
<organism evidence="3 4">
    <name type="scientific">Hermetia illucens</name>
    <name type="common">Black soldier fly</name>
    <dbReference type="NCBI Taxonomy" id="343691"/>
    <lineage>
        <taxon>Eukaryota</taxon>
        <taxon>Metazoa</taxon>
        <taxon>Ecdysozoa</taxon>
        <taxon>Arthropoda</taxon>
        <taxon>Hexapoda</taxon>
        <taxon>Insecta</taxon>
        <taxon>Pterygota</taxon>
        <taxon>Neoptera</taxon>
        <taxon>Endopterygota</taxon>
        <taxon>Diptera</taxon>
        <taxon>Brachycera</taxon>
        <taxon>Stratiomyomorpha</taxon>
        <taxon>Stratiomyidae</taxon>
        <taxon>Hermetiinae</taxon>
        <taxon>Hermetia</taxon>
    </lineage>
</organism>
<reference evidence="3 4" key="1">
    <citation type="submission" date="2020-11" db="EMBL/GenBank/DDBJ databases">
        <authorList>
            <person name="Wallbank WR R."/>
            <person name="Pardo Diaz C."/>
            <person name="Kozak K."/>
            <person name="Martin S."/>
            <person name="Jiggins C."/>
            <person name="Moest M."/>
            <person name="Warren A I."/>
            <person name="Generalovic N T."/>
            <person name="Byers J.R.P. K."/>
            <person name="Montejo-Kovacevich G."/>
            <person name="Yen C E."/>
        </authorList>
    </citation>
    <scope>NUCLEOTIDE SEQUENCE [LARGE SCALE GENOMIC DNA]</scope>
</reference>
<keyword evidence="1" id="KW-0732">Signal</keyword>
<evidence type="ECO:0000259" key="2">
    <source>
        <dbReference type="PROSITE" id="PS51465"/>
    </source>
</evidence>
<dbReference type="PROSITE" id="PS51465">
    <property type="entry name" value="KAZAL_2"/>
    <property type="match status" value="1"/>
</dbReference>
<feature type="signal peptide" evidence="1">
    <location>
        <begin position="1"/>
        <end position="20"/>
    </location>
</feature>
<feature type="chain" id="PRO_5031437564" description="Kazal-like domain-containing protein" evidence="1">
    <location>
        <begin position="21"/>
        <end position="79"/>
    </location>
</feature>
<gene>
    <name evidence="3" type="ORF">HERILL_LOCUS3511</name>
</gene>
<evidence type="ECO:0000313" key="4">
    <source>
        <dbReference type="Proteomes" id="UP000594454"/>
    </source>
</evidence>
<dbReference type="SUPFAM" id="SSF100895">
    <property type="entry name" value="Kazal-type serine protease inhibitors"/>
    <property type="match status" value="1"/>
</dbReference>
<dbReference type="OrthoDB" id="126772at2759"/>
<dbReference type="Gene3D" id="3.30.60.30">
    <property type="match status" value="1"/>
</dbReference>
<evidence type="ECO:0000313" key="3">
    <source>
        <dbReference type="EMBL" id="CAD7080353.1"/>
    </source>
</evidence>
<proteinExistence type="predicted"/>